<sequence>MTTTKSPYLFEGQGSAIDDYNAPKKQLQTIVQGGRTYSKSNWGLFDKYNQQHLTVLARLREAQWVIKSETHRSGEVPDTLRFSEFLKSDKSPVNKPLKKMEPKEVSKIIVALEGIVKSTHK</sequence>
<dbReference type="Proteomes" id="UP001600109">
    <property type="component" value="Unassembled WGS sequence"/>
</dbReference>
<proteinExistence type="predicted"/>
<protein>
    <submittedName>
        <fullName evidence="1">Uncharacterized protein</fullName>
    </submittedName>
</protein>
<dbReference type="EMBL" id="JBHZPZ010000013">
    <property type="protein sequence ID" value="MFE3868725.1"/>
    <property type="molecule type" value="Genomic_DNA"/>
</dbReference>
<dbReference type="RefSeq" id="WP_379855335.1">
    <property type="nucleotide sequence ID" value="NZ_JBHZPZ010000013.1"/>
</dbReference>
<comment type="caution">
    <text evidence="1">The sequence shown here is derived from an EMBL/GenBank/DDBJ whole genome shotgun (WGS) entry which is preliminary data.</text>
</comment>
<accession>A0ABW6HYU3</accession>
<name>A0ABW6HYU3_9FLAO</name>
<evidence type="ECO:0000313" key="2">
    <source>
        <dbReference type="Proteomes" id="UP001600109"/>
    </source>
</evidence>
<gene>
    <name evidence="1" type="ORF">ACFX5E_11650</name>
</gene>
<evidence type="ECO:0000313" key="1">
    <source>
        <dbReference type="EMBL" id="MFE3868725.1"/>
    </source>
</evidence>
<keyword evidence="2" id="KW-1185">Reference proteome</keyword>
<organism evidence="1 2">
    <name type="scientific">Flavobacterium xylosi</name>
    <dbReference type="NCBI Taxonomy" id="3230415"/>
    <lineage>
        <taxon>Bacteria</taxon>
        <taxon>Pseudomonadati</taxon>
        <taxon>Bacteroidota</taxon>
        <taxon>Flavobacteriia</taxon>
        <taxon>Flavobacteriales</taxon>
        <taxon>Flavobacteriaceae</taxon>
        <taxon>Flavobacterium</taxon>
    </lineage>
</organism>
<reference evidence="1 2" key="1">
    <citation type="submission" date="2024-06" db="EMBL/GenBank/DDBJ databases">
        <title>Flavobacterium spp. isolated from glacier.</title>
        <authorList>
            <person name="Han D."/>
        </authorList>
    </citation>
    <scope>NUCLEOTIDE SEQUENCE [LARGE SCALE GENOMIC DNA]</scope>
    <source>
        <strain evidence="1 2">LS2P90</strain>
    </source>
</reference>